<name>A0A378G3I9_KLEPN</name>
<sequence>MAVTNIAELNALVERVKKAQREYASFTQEQVDKIFRAAALAAADARIPLAKMAVAESGMGIVEDKVIKTTSLPNTFTTLIKTKKPVAFCQKTTPLAPSLLLSLSASSAVSYRPLTRLQQPFSNRSSV</sequence>
<dbReference type="InterPro" id="IPR016161">
    <property type="entry name" value="Ald_DH/histidinol_DH"/>
</dbReference>
<dbReference type="InterPro" id="IPR016162">
    <property type="entry name" value="Ald_DH_N"/>
</dbReference>
<accession>A0A378G3I9</accession>
<gene>
    <name evidence="2" type="primary">adhE_4</name>
    <name evidence="2" type="ORF">NCTC9617_06879</name>
</gene>
<dbReference type="EMBL" id="UGNC01000005">
    <property type="protein sequence ID" value="STW50220.1"/>
    <property type="molecule type" value="Genomic_DNA"/>
</dbReference>
<evidence type="ECO:0000313" key="2">
    <source>
        <dbReference type="EMBL" id="STW50220.1"/>
    </source>
</evidence>
<dbReference type="GO" id="GO:0016491">
    <property type="term" value="F:oxidoreductase activity"/>
    <property type="evidence" value="ECO:0007669"/>
    <property type="project" value="UniProtKB-KW"/>
</dbReference>
<dbReference type="AlphaFoldDB" id="A0A378G3I9"/>
<organism evidence="2 3">
    <name type="scientific">Klebsiella pneumoniae</name>
    <dbReference type="NCBI Taxonomy" id="573"/>
    <lineage>
        <taxon>Bacteria</taxon>
        <taxon>Pseudomonadati</taxon>
        <taxon>Pseudomonadota</taxon>
        <taxon>Gammaproteobacteria</taxon>
        <taxon>Enterobacterales</taxon>
        <taxon>Enterobacteriaceae</taxon>
        <taxon>Klebsiella/Raoultella group</taxon>
        <taxon>Klebsiella</taxon>
        <taxon>Klebsiella pneumoniae complex</taxon>
    </lineage>
</organism>
<dbReference type="Proteomes" id="UP000255167">
    <property type="component" value="Unassembled WGS sequence"/>
</dbReference>
<proteinExistence type="predicted"/>
<keyword evidence="1" id="KW-0560">Oxidoreductase</keyword>
<protein>
    <submittedName>
        <fullName evidence="2">Alcohol dehydrogenase</fullName>
    </submittedName>
</protein>
<dbReference type="SUPFAM" id="SSF53720">
    <property type="entry name" value="ALDH-like"/>
    <property type="match status" value="1"/>
</dbReference>
<evidence type="ECO:0000256" key="1">
    <source>
        <dbReference type="ARBA" id="ARBA00023002"/>
    </source>
</evidence>
<evidence type="ECO:0000313" key="3">
    <source>
        <dbReference type="Proteomes" id="UP000255167"/>
    </source>
</evidence>
<dbReference type="Gene3D" id="3.40.605.10">
    <property type="entry name" value="Aldehyde Dehydrogenase, Chain A, domain 1"/>
    <property type="match status" value="1"/>
</dbReference>
<reference evidence="2 3" key="1">
    <citation type="submission" date="2018-06" db="EMBL/GenBank/DDBJ databases">
        <authorList>
            <consortium name="Pathogen Informatics"/>
            <person name="Doyle S."/>
        </authorList>
    </citation>
    <scope>NUCLEOTIDE SEQUENCE [LARGE SCALE GENOMIC DNA]</scope>
    <source>
        <strain evidence="2 3">NCTC9617</strain>
    </source>
</reference>